<feature type="signal peptide" evidence="1">
    <location>
        <begin position="1"/>
        <end position="21"/>
    </location>
</feature>
<dbReference type="AlphaFoldDB" id="A0A151CGI7"/>
<keyword evidence="3" id="KW-1185">Reference proteome</keyword>
<dbReference type="EMBL" id="LNKT01000013">
    <property type="protein sequence ID" value="KYJ86650.1"/>
    <property type="molecule type" value="Genomic_DNA"/>
</dbReference>
<protein>
    <submittedName>
        <fullName evidence="2">Uncharacterized protein</fullName>
    </submittedName>
</protein>
<dbReference type="STRING" id="1630136.AS592_00090"/>
<gene>
    <name evidence="2" type="ORF">AS592_00090</name>
</gene>
<name>A0A151CGI7_9BACT</name>
<feature type="chain" id="PRO_5007578473" evidence="1">
    <location>
        <begin position="22"/>
        <end position="477"/>
    </location>
</feature>
<comment type="caution">
    <text evidence="2">The sequence shown here is derived from an EMBL/GenBank/DDBJ whole genome shotgun (WGS) entry which is preliminary data.</text>
</comment>
<evidence type="ECO:0000313" key="3">
    <source>
        <dbReference type="Proteomes" id="UP000075359"/>
    </source>
</evidence>
<evidence type="ECO:0000256" key="1">
    <source>
        <dbReference type="SAM" id="SignalP"/>
    </source>
</evidence>
<dbReference type="RefSeq" id="WP_067330577.1">
    <property type="nucleotide sequence ID" value="NZ_LNKT01000013.1"/>
</dbReference>
<sequence length="477" mass="52239">MTKRLISVAAMVAIMGTGAQAFDTNTTGDILTRTGQAGNYVGGTPSTYGLRVSTNKSGDRLKGDALIFPAFDMQNDWGTEIIFRNEIKDNSVVAKVVLYAADDSRELIDFNVYLSDKDQFRFTIKDGVVKSTDGSVAISENFQTDDVTFASEENPFEVKVLDPITQKTVETGYVIVYGMMQTAESYHNNHEGLFKRYRSVLDNSRDGWRTAHMTLGVYDDAEHSVPAPNVDRPKRDVAPTALSGTERIFNASGETRDLLLNPTPLMNFTYGNAIVWAPGEYAAIADRNIEESDDGVSRYNADKVLLDTDTFLVNSTTYVYNNANGNVDNKFIITQPTKRFMVQLGMGSEYWINACEDTSPDAANIETGLAWGFRGELTVLDENEKSYEEEIGGGIITSPANSSSQSAHCKEITTLGSEDLEGQAGEFANGNGFIHYEMTTGKAEGIPAIITQMSANRVGGNGEINWVYSPATKQQPN</sequence>
<organism evidence="2 3">
    <name type="scientific">Sulfurovum riftiae</name>
    <dbReference type="NCBI Taxonomy" id="1630136"/>
    <lineage>
        <taxon>Bacteria</taxon>
        <taxon>Pseudomonadati</taxon>
        <taxon>Campylobacterota</taxon>
        <taxon>Epsilonproteobacteria</taxon>
        <taxon>Campylobacterales</taxon>
        <taxon>Sulfurovaceae</taxon>
        <taxon>Sulfurovum</taxon>
    </lineage>
</organism>
<accession>A0A151CGI7</accession>
<dbReference type="Proteomes" id="UP000075359">
    <property type="component" value="Unassembled WGS sequence"/>
</dbReference>
<evidence type="ECO:0000313" key="2">
    <source>
        <dbReference type="EMBL" id="KYJ86650.1"/>
    </source>
</evidence>
<keyword evidence="1" id="KW-0732">Signal</keyword>
<proteinExistence type="predicted"/>
<reference evidence="2 3" key="1">
    <citation type="submission" date="2015-11" db="EMBL/GenBank/DDBJ databases">
        <title>Draft genome of Sulfurovum riftiae 1812E, a member of the Epsilonproteobacteria isolated from the tube of the deep-sea hydrothermal vent tubewom Riftia pachyptila.</title>
        <authorList>
            <person name="Vetriani C."/>
            <person name="Giovannelli D."/>
        </authorList>
    </citation>
    <scope>NUCLEOTIDE SEQUENCE [LARGE SCALE GENOMIC DNA]</scope>
    <source>
        <strain evidence="2 3">1812E</strain>
    </source>
</reference>
<dbReference type="OrthoDB" id="5763254at2"/>